<proteinExistence type="predicted"/>
<dbReference type="SUPFAM" id="SSF56112">
    <property type="entry name" value="Protein kinase-like (PK-like)"/>
    <property type="match status" value="1"/>
</dbReference>
<dbReference type="Proteomes" id="UP001497453">
    <property type="component" value="Chromosome 3"/>
</dbReference>
<dbReference type="Gene3D" id="1.10.510.10">
    <property type="entry name" value="Transferase(Phosphotransferase) domain 1"/>
    <property type="match status" value="1"/>
</dbReference>
<name>A0ABP1D5L9_9APHY</name>
<dbReference type="InterPro" id="IPR008266">
    <property type="entry name" value="Tyr_kinase_AS"/>
</dbReference>
<dbReference type="InterPro" id="IPR051681">
    <property type="entry name" value="Ser/Thr_Kinases-Pseudokinases"/>
</dbReference>
<dbReference type="EMBL" id="OZ037946">
    <property type="protein sequence ID" value="CAL1703186.1"/>
    <property type="molecule type" value="Genomic_DNA"/>
</dbReference>
<feature type="domain" description="Protein kinase" evidence="1">
    <location>
        <begin position="176"/>
        <end position="443"/>
    </location>
</feature>
<dbReference type="Pfam" id="PF07714">
    <property type="entry name" value="PK_Tyr_Ser-Thr"/>
    <property type="match status" value="1"/>
</dbReference>
<dbReference type="InterPro" id="IPR000719">
    <property type="entry name" value="Prot_kinase_dom"/>
</dbReference>
<evidence type="ECO:0000259" key="1">
    <source>
        <dbReference type="PROSITE" id="PS50011"/>
    </source>
</evidence>
<dbReference type="PROSITE" id="PS50011">
    <property type="entry name" value="PROTEIN_KINASE_DOM"/>
    <property type="match status" value="1"/>
</dbReference>
<gene>
    <name evidence="2" type="ORF">GFSPODELE1_LOCUS4441</name>
</gene>
<dbReference type="InterPro" id="IPR011009">
    <property type="entry name" value="Kinase-like_dom_sf"/>
</dbReference>
<evidence type="ECO:0000313" key="2">
    <source>
        <dbReference type="EMBL" id="CAL1703186.1"/>
    </source>
</evidence>
<dbReference type="InterPro" id="IPR001245">
    <property type="entry name" value="Ser-Thr/Tyr_kinase_cat_dom"/>
</dbReference>
<accession>A0ABP1D5L9</accession>
<organism evidence="2 3">
    <name type="scientific">Somion occarium</name>
    <dbReference type="NCBI Taxonomy" id="3059160"/>
    <lineage>
        <taxon>Eukaryota</taxon>
        <taxon>Fungi</taxon>
        <taxon>Dikarya</taxon>
        <taxon>Basidiomycota</taxon>
        <taxon>Agaricomycotina</taxon>
        <taxon>Agaricomycetes</taxon>
        <taxon>Polyporales</taxon>
        <taxon>Cerrenaceae</taxon>
        <taxon>Somion</taxon>
    </lineage>
</organism>
<sequence length="445" mass="49825">MLSLADPQSYAVVLHGGHESVQVVQADPSTDAVSRNDSYPLTPGCSLDLINERDEGYGSDRSLSPSEGNNILDAVAPAKARHEAELLFENALQSPETAEELIKATRGELATALQQLLQEKLDESRVDSTIQFDFFSEYDDDKFVPSENRTFLRYLLKLSRNPGFVPTSFHVKGVKCGESEPTTFGGCSDVFKGDLNGEVVALKQLRFNKSMNVDKSSKEFLREAIVWRQLRHPFILPFLGIDIETSRGRPPKPRMVSPWMVNGNVIDAAKRMTLQQESVPVDRWLLEAAKGVEYLHKQEVVHGDIRGANILVNESNQVQITDFGLSTITDATTITLGSHKGGTLQWMSPELLEGKEIRRPTKECDVYSFGCFCVELYTLRTPYPLIRVQHQVYLHVCGGNRPSRPTIPRVMSDTLWELVQRCWTSNYSARPSISCIIENLAYLGC</sequence>
<keyword evidence="3" id="KW-1185">Reference proteome</keyword>
<protein>
    <recommendedName>
        <fullName evidence="1">Protein kinase domain-containing protein</fullName>
    </recommendedName>
</protein>
<evidence type="ECO:0000313" key="3">
    <source>
        <dbReference type="Proteomes" id="UP001497453"/>
    </source>
</evidence>
<dbReference type="PROSITE" id="PS00109">
    <property type="entry name" value="PROTEIN_KINASE_TYR"/>
    <property type="match status" value="1"/>
</dbReference>
<dbReference type="PANTHER" id="PTHR44329">
    <property type="entry name" value="SERINE/THREONINE-PROTEIN KINASE TNNI3K-RELATED"/>
    <property type="match status" value="1"/>
</dbReference>
<reference evidence="3" key="1">
    <citation type="submission" date="2024-04" db="EMBL/GenBank/DDBJ databases">
        <authorList>
            <person name="Shaw F."/>
            <person name="Minotto A."/>
        </authorList>
    </citation>
    <scope>NUCLEOTIDE SEQUENCE [LARGE SCALE GENOMIC DNA]</scope>
</reference>